<evidence type="ECO:0000313" key="3">
    <source>
        <dbReference type="Proteomes" id="UP000019678"/>
    </source>
</evidence>
<dbReference type="eggNOG" id="COG4636">
    <property type="taxonomic scope" value="Bacteria"/>
</dbReference>
<organism evidence="2 3">
    <name type="scientific">Chondromyces apiculatus DSM 436</name>
    <dbReference type="NCBI Taxonomy" id="1192034"/>
    <lineage>
        <taxon>Bacteria</taxon>
        <taxon>Pseudomonadati</taxon>
        <taxon>Myxococcota</taxon>
        <taxon>Polyangia</taxon>
        <taxon>Polyangiales</taxon>
        <taxon>Polyangiaceae</taxon>
        <taxon>Chondromyces</taxon>
    </lineage>
</organism>
<protein>
    <recommendedName>
        <fullName evidence="1">Putative restriction endonuclease domain-containing protein</fullName>
    </recommendedName>
</protein>
<dbReference type="RefSeq" id="WP_044235973.1">
    <property type="nucleotide sequence ID" value="NZ_ASRX01000005.1"/>
</dbReference>
<dbReference type="PANTHER" id="PTHR36558">
    <property type="entry name" value="GLR1098 PROTEIN"/>
    <property type="match status" value="1"/>
</dbReference>
<proteinExistence type="predicted"/>
<dbReference type="STRING" id="1192034.CAP_5836"/>
<dbReference type="Pfam" id="PF05685">
    <property type="entry name" value="Uma2"/>
    <property type="match status" value="1"/>
</dbReference>
<sequence>MTEPARALPLTFAEYLAREEESETKHEFLEGAIHAMPGGTPERGLICANIIGELGVQLRGRPCRVYTSDVRVRVQATGLTTYPDVSVVYGPIARDPEDRNALTNPIVLVEVLSPGTASYDRGEKLAHYRRIPSLREHLLVSPLGPHLEHYRRNNDGTWTLRDVRPPEAVELSSIGCTLDLAEVYLDALPDAQPGGAAG</sequence>
<evidence type="ECO:0000259" key="1">
    <source>
        <dbReference type="Pfam" id="PF05685"/>
    </source>
</evidence>
<name>A0A017THM7_9BACT</name>
<dbReference type="Proteomes" id="UP000019678">
    <property type="component" value="Unassembled WGS sequence"/>
</dbReference>
<dbReference type="Gene3D" id="3.90.1570.10">
    <property type="entry name" value="tt1808, chain A"/>
    <property type="match status" value="1"/>
</dbReference>
<evidence type="ECO:0000313" key="2">
    <source>
        <dbReference type="EMBL" id="EYF08076.1"/>
    </source>
</evidence>
<dbReference type="PANTHER" id="PTHR36558:SF1">
    <property type="entry name" value="RESTRICTION ENDONUCLEASE DOMAIN-CONTAINING PROTEIN-RELATED"/>
    <property type="match status" value="1"/>
</dbReference>
<comment type="caution">
    <text evidence="2">The sequence shown here is derived from an EMBL/GenBank/DDBJ whole genome shotgun (WGS) entry which is preliminary data.</text>
</comment>
<feature type="domain" description="Putative restriction endonuclease" evidence="1">
    <location>
        <begin position="13"/>
        <end position="174"/>
    </location>
</feature>
<reference evidence="2 3" key="1">
    <citation type="submission" date="2013-05" db="EMBL/GenBank/DDBJ databases">
        <title>Genome assembly of Chondromyces apiculatus DSM 436.</title>
        <authorList>
            <person name="Sharma G."/>
            <person name="Khatri I."/>
            <person name="Kaur C."/>
            <person name="Mayilraj S."/>
            <person name="Subramanian S."/>
        </authorList>
    </citation>
    <scope>NUCLEOTIDE SEQUENCE [LARGE SCALE GENOMIC DNA]</scope>
    <source>
        <strain evidence="2 3">DSM 436</strain>
    </source>
</reference>
<dbReference type="OrthoDB" id="5503005at2"/>
<dbReference type="InterPro" id="IPR008538">
    <property type="entry name" value="Uma2"/>
</dbReference>
<gene>
    <name evidence="2" type="ORF">CAP_5836</name>
</gene>
<dbReference type="EMBL" id="ASRX01000005">
    <property type="protein sequence ID" value="EYF08076.1"/>
    <property type="molecule type" value="Genomic_DNA"/>
</dbReference>
<keyword evidence="3" id="KW-1185">Reference proteome</keyword>
<dbReference type="SUPFAM" id="SSF52980">
    <property type="entry name" value="Restriction endonuclease-like"/>
    <property type="match status" value="1"/>
</dbReference>
<dbReference type="CDD" id="cd06260">
    <property type="entry name" value="DUF820-like"/>
    <property type="match status" value="1"/>
</dbReference>
<accession>A0A017THM7</accession>
<dbReference type="InterPro" id="IPR011335">
    <property type="entry name" value="Restrct_endonuc-II-like"/>
</dbReference>
<dbReference type="AlphaFoldDB" id="A0A017THM7"/>
<dbReference type="InterPro" id="IPR012296">
    <property type="entry name" value="Nuclease_put_TT1808"/>
</dbReference>